<dbReference type="InterPro" id="IPR001309">
    <property type="entry name" value="Pept_C14_p20"/>
</dbReference>
<dbReference type="InterPro" id="IPR029030">
    <property type="entry name" value="Caspase-like_dom_sf"/>
</dbReference>
<feature type="domain" description="DED" evidence="18">
    <location>
        <begin position="1055"/>
        <end position="1133"/>
    </location>
</feature>
<dbReference type="SMART" id="SM00031">
    <property type="entry name" value="DED"/>
    <property type="match status" value="6"/>
</dbReference>
<dbReference type="CDD" id="cd08333">
    <property type="entry name" value="DED_Caspase_8_r1"/>
    <property type="match status" value="1"/>
</dbReference>
<accession>A0A835U2G7</accession>
<proteinExistence type="inferred from homology"/>
<feature type="domain" description="DED" evidence="18">
    <location>
        <begin position="1153"/>
        <end position="1230"/>
    </location>
</feature>
<comment type="caution">
    <text evidence="21">The sequence shown here is derived from an EMBL/GenBank/DDBJ whole genome shotgun (WGS) entry which is preliminary data.</text>
</comment>
<dbReference type="InterPro" id="IPR016129">
    <property type="entry name" value="Caspase_his_AS"/>
</dbReference>
<dbReference type="PROSITE" id="PS50208">
    <property type="entry name" value="CASPASE_P20"/>
    <property type="match status" value="3"/>
</dbReference>
<dbReference type="GO" id="GO:0005737">
    <property type="term" value="C:cytoplasm"/>
    <property type="evidence" value="ECO:0007669"/>
    <property type="project" value="UniProtKB-SubCell"/>
</dbReference>
<keyword evidence="7" id="KW-0053">Apoptosis</keyword>
<dbReference type="InterPro" id="IPR001875">
    <property type="entry name" value="DED_dom"/>
</dbReference>
<evidence type="ECO:0000256" key="8">
    <source>
        <dbReference type="ARBA" id="ARBA00022737"/>
    </source>
</evidence>
<dbReference type="GO" id="GO:0005886">
    <property type="term" value="C:plasma membrane"/>
    <property type="evidence" value="ECO:0007669"/>
    <property type="project" value="UniProtKB-ARBA"/>
</dbReference>
<feature type="domain" description="DED" evidence="18">
    <location>
        <begin position="13"/>
        <end position="85"/>
    </location>
</feature>
<dbReference type="EMBL" id="JADDUC020000008">
    <property type="protein sequence ID" value="KAI1237068.1"/>
    <property type="molecule type" value="Genomic_DNA"/>
</dbReference>
<evidence type="ECO:0000256" key="5">
    <source>
        <dbReference type="ARBA" id="ARBA00022553"/>
    </source>
</evidence>
<dbReference type="InterPro" id="IPR035701">
    <property type="entry name" value="CASP10_DED2"/>
</dbReference>
<keyword evidence="10" id="KW-0788">Thiol protease</keyword>
<keyword evidence="23" id="KW-1185">Reference proteome</keyword>
<dbReference type="SUPFAM" id="SSF52129">
    <property type="entry name" value="Caspase-like"/>
    <property type="match status" value="3"/>
</dbReference>
<comment type="catalytic activity">
    <reaction evidence="13">
        <text>Strict requirement for Asp at position P1 and has a preferred cleavage sequence of (Leu/Asp/Val)-Glu-Thr-Asp-|-(Gly/Ser/Ala).</text>
        <dbReference type="EC" id="3.4.22.61"/>
    </reaction>
</comment>
<evidence type="ECO:0000256" key="10">
    <source>
        <dbReference type="ARBA" id="ARBA00022807"/>
    </source>
</evidence>
<dbReference type="GO" id="GO:0006508">
    <property type="term" value="P:proteolysis"/>
    <property type="evidence" value="ECO:0007669"/>
    <property type="project" value="UniProtKB-KW"/>
</dbReference>
<organism evidence="21">
    <name type="scientific">Lamprotornis superbus</name>
    <dbReference type="NCBI Taxonomy" id="245042"/>
    <lineage>
        <taxon>Eukaryota</taxon>
        <taxon>Metazoa</taxon>
        <taxon>Chordata</taxon>
        <taxon>Craniata</taxon>
        <taxon>Vertebrata</taxon>
        <taxon>Euteleostomi</taxon>
        <taxon>Archelosauria</taxon>
        <taxon>Archosauria</taxon>
        <taxon>Dinosauria</taxon>
        <taxon>Saurischia</taxon>
        <taxon>Theropoda</taxon>
        <taxon>Coelurosauria</taxon>
        <taxon>Aves</taxon>
        <taxon>Neognathae</taxon>
        <taxon>Neoaves</taxon>
        <taxon>Telluraves</taxon>
        <taxon>Australaves</taxon>
        <taxon>Passeriformes</taxon>
        <taxon>Sturnidae</taxon>
        <taxon>Lamprotornis</taxon>
    </lineage>
</organism>
<dbReference type="SUPFAM" id="SSF47986">
    <property type="entry name" value="DEATH domain"/>
    <property type="match status" value="6"/>
</dbReference>
<feature type="domain" description="Caspase family p20" evidence="20">
    <location>
        <begin position="299"/>
        <end position="395"/>
    </location>
</feature>
<dbReference type="Pfam" id="PF00656">
    <property type="entry name" value="Peptidase_C14"/>
    <property type="match status" value="3"/>
</dbReference>
<dbReference type="CDD" id="cd00032">
    <property type="entry name" value="CASc"/>
    <property type="match status" value="2"/>
</dbReference>
<feature type="region of interest" description="Disordered" evidence="17">
    <location>
        <begin position="565"/>
        <end position="593"/>
    </location>
</feature>
<dbReference type="PANTHER" id="PTHR48169:SF7">
    <property type="entry name" value="CASPASE 10"/>
    <property type="match status" value="1"/>
</dbReference>
<dbReference type="CDD" id="cd08814">
    <property type="entry name" value="DED_Caspase_10_r2"/>
    <property type="match status" value="1"/>
</dbReference>
<reference evidence="21" key="1">
    <citation type="submission" date="2020-10" db="EMBL/GenBank/DDBJ databases">
        <title>Feather gene expression reveals the developmental basis of iridescence in African starlings.</title>
        <authorList>
            <person name="Rubenstein D.R."/>
        </authorList>
    </citation>
    <scope>NUCLEOTIDE SEQUENCE</scope>
    <source>
        <strain evidence="21">SS15</strain>
        <tissue evidence="21">Liver</tissue>
    </source>
</reference>
<evidence type="ECO:0000256" key="15">
    <source>
        <dbReference type="ARBA" id="ARBA00068172"/>
    </source>
</evidence>
<feature type="domain" description="DED" evidence="18">
    <location>
        <begin position="602"/>
        <end position="680"/>
    </location>
</feature>
<dbReference type="CDD" id="cd08334">
    <property type="entry name" value="DED_Caspase_8_10_r2"/>
    <property type="match status" value="1"/>
</dbReference>
<dbReference type="InterPro" id="IPR033170">
    <property type="entry name" value="Caspase-8_DED1"/>
</dbReference>
<dbReference type="GO" id="GO:0051604">
    <property type="term" value="P:protein maturation"/>
    <property type="evidence" value="ECO:0007669"/>
    <property type="project" value="UniProtKB-ARBA"/>
</dbReference>
<dbReference type="Gene3D" id="1.10.533.10">
    <property type="entry name" value="Death Domain, Fas"/>
    <property type="match status" value="6"/>
</dbReference>
<dbReference type="GO" id="GO:0043065">
    <property type="term" value="P:positive regulation of apoptotic process"/>
    <property type="evidence" value="ECO:0007669"/>
    <property type="project" value="UniProtKB-ARBA"/>
</dbReference>
<evidence type="ECO:0000256" key="14">
    <source>
        <dbReference type="ARBA" id="ARBA00066479"/>
    </source>
</evidence>
<feature type="domain" description="Caspase family p10" evidence="19">
    <location>
        <begin position="963"/>
        <end position="1004"/>
    </location>
</feature>
<dbReference type="GO" id="GO:0032991">
    <property type="term" value="C:protein-containing complex"/>
    <property type="evidence" value="ECO:0007669"/>
    <property type="project" value="UniProtKB-ARBA"/>
</dbReference>
<feature type="domain" description="DED" evidence="18">
    <location>
        <begin position="697"/>
        <end position="770"/>
    </location>
</feature>
<feature type="domain" description="Caspase family p20" evidence="20">
    <location>
        <begin position="816"/>
        <end position="938"/>
    </location>
</feature>
<dbReference type="InterPro" id="IPR011600">
    <property type="entry name" value="Pept_C14_caspase"/>
</dbReference>
<dbReference type="EC" id="3.4.22.61" evidence="14"/>
<evidence type="ECO:0000256" key="6">
    <source>
        <dbReference type="ARBA" id="ARBA00022670"/>
    </source>
</evidence>
<gene>
    <name evidence="22" type="ORF">IHE44_0014323</name>
    <name evidence="21" type="ORF">IHE44_001787</name>
</gene>
<name>A0A835U2G7_9PASS</name>
<keyword evidence="12" id="KW-0539">Nucleus</keyword>
<evidence type="ECO:0000256" key="12">
    <source>
        <dbReference type="ARBA" id="ARBA00023242"/>
    </source>
</evidence>
<evidence type="ECO:0000256" key="2">
    <source>
        <dbReference type="ARBA" id="ARBA00004496"/>
    </source>
</evidence>
<keyword evidence="4" id="KW-0963">Cytoplasm</keyword>
<evidence type="ECO:0000256" key="9">
    <source>
        <dbReference type="ARBA" id="ARBA00022801"/>
    </source>
</evidence>
<dbReference type="FunFam" id="3.40.50.1460:FF:000008">
    <property type="entry name" value="caspase-8 isoform X1"/>
    <property type="match status" value="2"/>
</dbReference>
<feature type="domain" description="Caspase family p10" evidence="19">
    <location>
        <begin position="1421"/>
        <end position="1505"/>
    </location>
</feature>
<evidence type="ECO:0000313" key="22">
    <source>
        <dbReference type="EMBL" id="KAI1237068.1"/>
    </source>
</evidence>
<dbReference type="EMBL" id="JADDUC010000013">
    <property type="protein sequence ID" value="KAG0128833.1"/>
    <property type="molecule type" value="Genomic_DNA"/>
</dbReference>
<dbReference type="OrthoDB" id="6114029at2759"/>
<dbReference type="PROSITE" id="PS01122">
    <property type="entry name" value="CASPASE_CYS"/>
    <property type="match status" value="2"/>
</dbReference>
<dbReference type="InterPro" id="IPR011029">
    <property type="entry name" value="DEATH-like_dom_sf"/>
</dbReference>
<reference evidence="22" key="3">
    <citation type="submission" date="2022-01" db="EMBL/GenBank/DDBJ databases">
        <authorList>
            <person name="Rubenstein D.R."/>
        </authorList>
    </citation>
    <scope>NUCLEOTIDE SEQUENCE</scope>
    <source>
        <strain evidence="22">SS15</strain>
        <tissue evidence="22">Liver</tissue>
    </source>
</reference>
<dbReference type="InterPro" id="IPR002138">
    <property type="entry name" value="Pept_C14_p10"/>
</dbReference>
<evidence type="ECO:0000256" key="1">
    <source>
        <dbReference type="ARBA" id="ARBA00004123"/>
    </source>
</evidence>
<dbReference type="SMART" id="SM00115">
    <property type="entry name" value="CASc"/>
    <property type="match status" value="3"/>
</dbReference>
<dbReference type="PROSITE" id="PS50168">
    <property type="entry name" value="DED"/>
    <property type="match status" value="6"/>
</dbReference>
<dbReference type="InterPro" id="IPR015917">
    <property type="entry name" value="Pept_C14A"/>
</dbReference>
<dbReference type="PROSITE" id="PS50207">
    <property type="entry name" value="CASPASE_P10"/>
    <property type="match status" value="2"/>
</dbReference>
<evidence type="ECO:0000259" key="20">
    <source>
        <dbReference type="PROSITE" id="PS50208"/>
    </source>
</evidence>
<keyword evidence="11" id="KW-0865">Zymogen</keyword>
<dbReference type="CDD" id="cd08340">
    <property type="entry name" value="DED_c-FLIP_r2"/>
    <property type="match status" value="1"/>
</dbReference>
<dbReference type="PRINTS" id="PR00376">
    <property type="entry name" value="IL1BCENZYME"/>
</dbReference>
<evidence type="ECO:0000259" key="19">
    <source>
        <dbReference type="PROSITE" id="PS50207"/>
    </source>
</evidence>
<evidence type="ECO:0000259" key="18">
    <source>
        <dbReference type="PROSITE" id="PS50168"/>
    </source>
</evidence>
<dbReference type="FunFam" id="1.10.533.10:FF:000016">
    <property type="entry name" value="CASP8 and FADD-like apoptosis regulator"/>
    <property type="match status" value="2"/>
</dbReference>
<evidence type="ECO:0000313" key="23">
    <source>
        <dbReference type="Proteomes" id="UP000618051"/>
    </source>
</evidence>
<dbReference type="PANTHER" id="PTHR48169">
    <property type="entry name" value="DED DOMAIN-CONTAINING PROTEIN"/>
    <property type="match status" value="1"/>
</dbReference>
<keyword evidence="6" id="KW-0645">Protease</keyword>
<evidence type="ECO:0000256" key="17">
    <source>
        <dbReference type="SAM" id="MobiDB-lite"/>
    </source>
</evidence>
<feature type="region of interest" description="Disordered" evidence="17">
    <location>
        <begin position="471"/>
        <end position="516"/>
    </location>
</feature>
<feature type="domain" description="DED" evidence="18">
    <location>
        <begin position="104"/>
        <end position="203"/>
    </location>
</feature>
<comment type="subcellular location">
    <subcellularLocation>
        <location evidence="2">Cytoplasm</location>
    </subcellularLocation>
    <subcellularLocation>
        <location evidence="1">Nucleus</location>
    </subcellularLocation>
</comment>
<dbReference type="GO" id="GO:0005634">
    <property type="term" value="C:nucleus"/>
    <property type="evidence" value="ECO:0007669"/>
    <property type="project" value="UniProtKB-SubCell"/>
</dbReference>
<evidence type="ECO:0000256" key="7">
    <source>
        <dbReference type="ARBA" id="ARBA00022703"/>
    </source>
</evidence>
<evidence type="ECO:0000313" key="21">
    <source>
        <dbReference type="EMBL" id="KAG0128833.1"/>
    </source>
</evidence>
<evidence type="ECO:0000256" key="16">
    <source>
        <dbReference type="RuleBase" id="RU003971"/>
    </source>
</evidence>
<comment type="similarity">
    <text evidence="3 16">Belongs to the peptidase C14A family.</text>
</comment>
<dbReference type="GO" id="GO:0006915">
    <property type="term" value="P:apoptotic process"/>
    <property type="evidence" value="ECO:0007669"/>
    <property type="project" value="UniProtKB-KW"/>
</dbReference>
<reference evidence="22 23" key="2">
    <citation type="journal article" date="2021" name="J. Hered.">
        <title>Feather Gene Expression Elucidates the Developmental Basis of Plumage Iridescence in African Starlings.</title>
        <authorList>
            <person name="Rubenstein D.R."/>
            <person name="Corvelo A."/>
            <person name="MacManes M.D."/>
            <person name="Maia R."/>
            <person name="Narzisi G."/>
            <person name="Rousaki A."/>
            <person name="Vandenabeele P."/>
            <person name="Shawkey M.D."/>
            <person name="Solomon J."/>
        </authorList>
    </citation>
    <scope>NUCLEOTIDE SEQUENCE [LARGE SCALE GENOMIC DNA]</scope>
    <source>
        <strain evidence="22">SS15</strain>
    </source>
</reference>
<dbReference type="PROSITE" id="PS01121">
    <property type="entry name" value="CASPASE_HIS"/>
    <property type="match status" value="2"/>
</dbReference>
<dbReference type="Proteomes" id="UP000618051">
    <property type="component" value="Unassembled WGS sequence"/>
</dbReference>
<dbReference type="Gene3D" id="3.40.50.1460">
    <property type="match status" value="3"/>
</dbReference>
<dbReference type="CDD" id="cd08337">
    <property type="entry name" value="DED_c-FLIP_r1"/>
    <property type="match status" value="1"/>
</dbReference>
<keyword evidence="5" id="KW-0597">Phosphoprotein</keyword>
<evidence type="ECO:0000256" key="4">
    <source>
        <dbReference type="ARBA" id="ARBA00022490"/>
    </source>
</evidence>
<dbReference type="GO" id="GO:0004197">
    <property type="term" value="F:cysteine-type endopeptidase activity"/>
    <property type="evidence" value="ECO:0007669"/>
    <property type="project" value="InterPro"/>
</dbReference>
<protein>
    <recommendedName>
        <fullName evidence="15">Caspase-8</fullName>
        <ecNumber evidence="14">3.4.22.61</ecNumber>
    </recommendedName>
</protein>
<sequence>MRDLAAVETPPTRLASVIHQIQEELDKEEEEMMVFLCRDLAPDLATADLKEILVALNEREKLTPVGLSELLYRVKRFDLLRRVLNTEKATVETHLARTLRLIPDYRVLMVEINENLEKEEVGSLGFLLRDYAPRMKMAKDKAKKERGPENFPNLFLPLALWHSFLALIIDLEKLNLVAPNQLDLIENCFRSIHRIDLIRKIQKYKHEASVSSVHSQPVYVNAHQASLPNLSLIDPPYHSGVQNENTEKLQNGTSLSLAEPVHMSIQESGSVPHKMSDDSYRMQSQPLGICLIIDCIGNDTDMLEETFRGLGYDVHCHRYLNINSMNQTLLEVARWQKHRNCDSFICILVSRGNSQSIFCTDHTFSGFPLEQIKKYFTADSCPGLLGKPKLFFIQSYVVPETEQECTSLLEVDGKGENISAEVTIPHAADIFWSHCKVDVSTLEQSPTSPSYYLRCLAELLRNPYKSGHTDTHTNGVAALSHKHGSSSFLPRSRSSRALRPAREGSGRGLPGGAEGAAAALGESPRWRWQPCPAARTCSFPRIHPISHSALLLTPPPLLLPRASTGRASLARGKPPEGPAKGASAPGRKTVGSSNMENDVSFKFCQQLLSISENLVTEDVVALKFLCTDLLHLSKLEGVKSAADIFRLLMAQEYLNAEDTFLLAELLYRIKCHSLLEKLGYTKEKVQEHLHEKGRVSPYRQMLYELSENITSEMLEKIIFLLQDHLPKRWKISVHLLTSLEKQGLLTKDNVNILENVFMKVSRDLLETIDCYKKAKDNKAANFTQVFPELNLQPRGEFSNVENESKTTTSYKMDGPHRGFCLIINNVDFNSCQRKGSCKDADQLERVFMWLGLDVKTYTNLTSEDIINLMETWQLVQDHKDRDCFICCILSHGSSGSIYGTDHKLVSIRMLMSHFTAKKCPQLAAKPKLFFIQACQGNSIQRPVFLDTDGPTPDSSAVQERVSFFESIPEEADFLLGMATVDGCVAFRHIEEGAWYIQSLCSKLQLLVPRGEDILSILTEVNEDVARRSISRHGGSFRLQLKSWFRSNSWCEMSTEFRKLLFEVSEALVTDELAGLKFLSLEHVPRRKLEAIQEPKAFFEVLQEKDMIGVGNLSFLKELFYRINRIDLLTAHLGSSREEMERELQVPGRAHVSAYRQLLYGIAENLIPGDVRSVKFLLQKQLPKNKLQENASMLQVFLEMEINGLIKEDNLTMLKDILQKVRPDLKRKIDAYEGKKKENYSREEVRYPVSVSACPEEKGAEGEAAEQHGKIYKMKNNPHGYCLILNNHIFKNPLHNREGTLHDGEAVKRVFKWLQFETVEYMDLEGKKIRETVKEYSRKDHRNMDCFVCFIFSHGEKDKIKGVDDECVNIEELVSCFTGTNCPSLAGKPKVFIIQACQGSRHHPSVTVEADSFGHLEVDASPLTSIPDRADILIGMSTVEDYLSFRSETGSVYIQSLCKKMELLCPQRVDLTAILTEVNNEVAERELEGSKQMPKITSTLLKQLIFEVPQ</sequence>
<evidence type="ECO:0000256" key="3">
    <source>
        <dbReference type="ARBA" id="ARBA00010134"/>
    </source>
</evidence>
<evidence type="ECO:0000256" key="13">
    <source>
        <dbReference type="ARBA" id="ARBA00051626"/>
    </source>
</evidence>
<keyword evidence="8" id="KW-0677">Repeat</keyword>
<feature type="domain" description="Caspase family p20" evidence="20">
    <location>
        <begin position="1277"/>
        <end position="1400"/>
    </location>
</feature>
<evidence type="ECO:0000256" key="11">
    <source>
        <dbReference type="ARBA" id="ARBA00023145"/>
    </source>
</evidence>
<feature type="compositionally biased region" description="Low complexity" evidence="17">
    <location>
        <begin position="485"/>
        <end position="498"/>
    </location>
</feature>
<keyword evidence="9" id="KW-0378">Hydrolase</keyword>
<dbReference type="Pfam" id="PF01335">
    <property type="entry name" value="DED"/>
    <property type="match status" value="5"/>
</dbReference>
<dbReference type="InterPro" id="IPR033139">
    <property type="entry name" value="Caspase_cys_AS"/>
</dbReference>